<sequence length="485" mass="55791">MESAKLPFIVNDVWCIIIAILAEARVPEGISEEPTDWTWRVKTLSTLLPGLQDLIAISSASKQLRELLAPRIFKTLYLYNTAKSARAVQAIAQGRHSACVKELHYIGITDEGNSPENVYPAEIDNVLSNLARFPALHHLSVDFPTFRGERDIFEEYFLESYEYMSAQEKKNSWYRLMTASMNAIASSYAGKTQLPSFEMHHLNILNVRTFSTDACRNFLSQLKCFSLSTKFRDADLACCIKTMEGYITFAEYLGPRLLEKLTSVEEFTFDPSCYFTLGALKKYPGHHYNIGDKYFGYELDIGLANANMPNLRKLTLRNINVCPEMRYFIIRHLDTLEYVELHECYANNEAFLSDAEQEDNHAAENDPERIIWHSLFTRLTQELEQRKADSLPMRLREFRVSFEKPKLAMRGFDCHWVDPGRLARAEAKEKAEPGAKVFFYSRLFPDYGCLMDAKPTTLVHFLRGYDEQCFRGLQAAIKAIENDVR</sequence>
<protein>
    <recommendedName>
        <fullName evidence="4">F-box domain-containing protein</fullName>
    </recommendedName>
</protein>
<keyword evidence="3" id="KW-1185">Reference proteome</keyword>
<feature type="signal peptide" evidence="1">
    <location>
        <begin position="1"/>
        <end position="24"/>
    </location>
</feature>
<evidence type="ECO:0008006" key="4">
    <source>
        <dbReference type="Google" id="ProtNLM"/>
    </source>
</evidence>
<proteinExistence type="predicted"/>
<feature type="chain" id="PRO_5013132301" description="F-box domain-containing protein" evidence="1">
    <location>
        <begin position="25"/>
        <end position="485"/>
    </location>
</feature>
<evidence type="ECO:0000313" key="3">
    <source>
        <dbReference type="Proteomes" id="UP000184073"/>
    </source>
</evidence>
<organism evidence="2 3">
    <name type="scientific">Aspergillus versicolor CBS 583.65</name>
    <dbReference type="NCBI Taxonomy" id="1036611"/>
    <lineage>
        <taxon>Eukaryota</taxon>
        <taxon>Fungi</taxon>
        <taxon>Dikarya</taxon>
        <taxon>Ascomycota</taxon>
        <taxon>Pezizomycotina</taxon>
        <taxon>Eurotiomycetes</taxon>
        <taxon>Eurotiomycetidae</taxon>
        <taxon>Eurotiales</taxon>
        <taxon>Aspergillaceae</taxon>
        <taxon>Aspergillus</taxon>
        <taxon>Aspergillus subgen. Nidulantes</taxon>
    </lineage>
</organism>
<keyword evidence="1" id="KW-0732">Signal</keyword>
<evidence type="ECO:0000313" key="2">
    <source>
        <dbReference type="EMBL" id="OJJ00712.1"/>
    </source>
</evidence>
<reference evidence="3" key="1">
    <citation type="journal article" date="2017" name="Genome Biol.">
        <title>Comparative genomics reveals high biological diversity and specific adaptations in the industrially and medically important fungal genus Aspergillus.</title>
        <authorList>
            <person name="de Vries R.P."/>
            <person name="Riley R."/>
            <person name="Wiebenga A."/>
            <person name="Aguilar-Osorio G."/>
            <person name="Amillis S."/>
            <person name="Uchima C.A."/>
            <person name="Anderluh G."/>
            <person name="Asadollahi M."/>
            <person name="Askin M."/>
            <person name="Barry K."/>
            <person name="Battaglia E."/>
            <person name="Bayram O."/>
            <person name="Benocci T."/>
            <person name="Braus-Stromeyer S.A."/>
            <person name="Caldana C."/>
            <person name="Canovas D."/>
            <person name="Cerqueira G.C."/>
            <person name="Chen F."/>
            <person name="Chen W."/>
            <person name="Choi C."/>
            <person name="Clum A."/>
            <person name="Dos Santos R.A."/>
            <person name="Damasio A.R."/>
            <person name="Diallinas G."/>
            <person name="Emri T."/>
            <person name="Fekete E."/>
            <person name="Flipphi M."/>
            <person name="Freyberg S."/>
            <person name="Gallo A."/>
            <person name="Gournas C."/>
            <person name="Habgood R."/>
            <person name="Hainaut M."/>
            <person name="Harispe M.L."/>
            <person name="Henrissat B."/>
            <person name="Hilden K.S."/>
            <person name="Hope R."/>
            <person name="Hossain A."/>
            <person name="Karabika E."/>
            <person name="Karaffa L."/>
            <person name="Karanyi Z."/>
            <person name="Krasevec N."/>
            <person name="Kuo A."/>
            <person name="Kusch H."/>
            <person name="LaButti K."/>
            <person name="Lagendijk E.L."/>
            <person name="Lapidus A."/>
            <person name="Levasseur A."/>
            <person name="Lindquist E."/>
            <person name="Lipzen A."/>
            <person name="Logrieco A.F."/>
            <person name="MacCabe A."/>
            <person name="Maekelae M.R."/>
            <person name="Malavazi I."/>
            <person name="Melin P."/>
            <person name="Meyer V."/>
            <person name="Mielnichuk N."/>
            <person name="Miskei M."/>
            <person name="Molnar A.P."/>
            <person name="Mule G."/>
            <person name="Ngan C.Y."/>
            <person name="Orejas M."/>
            <person name="Orosz E."/>
            <person name="Ouedraogo J.P."/>
            <person name="Overkamp K.M."/>
            <person name="Park H.-S."/>
            <person name="Perrone G."/>
            <person name="Piumi F."/>
            <person name="Punt P.J."/>
            <person name="Ram A.F."/>
            <person name="Ramon A."/>
            <person name="Rauscher S."/>
            <person name="Record E."/>
            <person name="Riano-Pachon D.M."/>
            <person name="Robert V."/>
            <person name="Roehrig J."/>
            <person name="Ruller R."/>
            <person name="Salamov A."/>
            <person name="Salih N.S."/>
            <person name="Samson R.A."/>
            <person name="Sandor E."/>
            <person name="Sanguinetti M."/>
            <person name="Schuetze T."/>
            <person name="Sepcic K."/>
            <person name="Shelest E."/>
            <person name="Sherlock G."/>
            <person name="Sophianopoulou V."/>
            <person name="Squina F.M."/>
            <person name="Sun H."/>
            <person name="Susca A."/>
            <person name="Todd R.B."/>
            <person name="Tsang A."/>
            <person name="Unkles S.E."/>
            <person name="van de Wiele N."/>
            <person name="van Rossen-Uffink D."/>
            <person name="Oliveira J.V."/>
            <person name="Vesth T.C."/>
            <person name="Visser J."/>
            <person name="Yu J.-H."/>
            <person name="Zhou M."/>
            <person name="Andersen M.R."/>
            <person name="Archer D.B."/>
            <person name="Baker S.E."/>
            <person name="Benoit I."/>
            <person name="Brakhage A.A."/>
            <person name="Braus G.H."/>
            <person name="Fischer R."/>
            <person name="Frisvad J.C."/>
            <person name="Goldman G.H."/>
            <person name="Houbraken J."/>
            <person name="Oakley B."/>
            <person name="Pocsi I."/>
            <person name="Scazzocchio C."/>
            <person name="Seiboth B."/>
            <person name="vanKuyk P.A."/>
            <person name="Wortman J."/>
            <person name="Dyer P.S."/>
            <person name="Grigoriev I.V."/>
        </authorList>
    </citation>
    <scope>NUCLEOTIDE SEQUENCE [LARGE SCALE GENOMIC DNA]</scope>
    <source>
        <strain evidence="3">CBS 583.65</strain>
    </source>
</reference>
<name>A0A1L9PGT9_ASPVE</name>
<dbReference type="OrthoDB" id="5410873at2759"/>
<dbReference type="Proteomes" id="UP000184073">
    <property type="component" value="Unassembled WGS sequence"/>
</dbReference>
<gene>
    <name evidence="2" type="ORF">ASPVEDRAFT_82271</name>
</gene>
<dbReference type="EMBL" id="KV878127">
    <property type="protein sequence ID" value="OJJ00712.1"/>
    <property type="molecule type" value="Genomic_DNA"/>
</dbReference>
<accession>A0A1L9PGT9</accession>
<evidence type="ECO:0000256" key="1">
    <source>
        <dbReference type="SAM" id="SignalP"/>
    </source>
</evidence>
<dbReference type="Gene3D" id="3.80.10.10">
    <property type="entry name" value="Ribonuclease Inhibitor"/>
    <property type="match status" value="1"/>
</dbReference>
<dbReference type="GeneID" id="63732684"/>
<dbReference type="RefSeq" id="XP_040666474.1">
    <property type="nucleotide sequence ID" value="XM_040817173.1"/>
</dbReference>
<dbReference type="VEuPathDB" id="FungiDB:ASPVEDRAFT_82271"/>
<dbReference type="InterPro" id="IPR032675">
    <property type="entry name" value="LRR_dom_sf"/>
</dbReference>
<dbReference type="AlphaFoldDB" id="A0A1L9PGT9"/>